<keyword evidence="4" id="KW-1185">Reference proteome</keyword>
<dbReference type="Pfam" id="PF00578">
    <property type="entry name" value="AhpC-TSA"/>
    <property type="match status" value="1"/>
</dbReference>
<dbReference type="InterPro" id="IPR000866">
    <property type="entry name" value="AhpC/TSA"/>
</dbReference>
<proteinExistence type="predicted"/>
<dbReference type="SUPFAM" id="SSF52833">
    <property type="entry name" value="Thioredoxin-like"/>
    <property type="match status" value="1"/>
</dbReference>
<keyword evidence="1" id="KW-0732">Signal</keyword>
<feature type="signal peptide" evidence="1">
    <location>
        <begin position="1"/>
        <end position="19"/>
    </location>
</feature>
<dbReference type="EMBL" id="JAERTY010000003">
    <property type="protein sequence ID" value="MBL1408684.1"/>
    <property type="molecule type" value="Genomic_DNA"/>
</dbReference>
<dbReference type="InterPro" id="IPR050553">
    <property type="entry name" value="Thioredoxin_ResA/DsbE_sf"/>
</dbReference>
<evidence type="ECO:0000256" key="1">
    <source>
        <dbReference type="SAM" id="SignalP"/>
    </source>
</evidence>
<evidence type="ECO:0000313" key="3">
    <source>
        <dbReference type="EMBL" id="MBL1408684.1"/>
    </source>
</evidence>
<dbReference type="PANTHER" id="PTHR42852">
    <property type="entry name" value="THIOL:DISULFIDE INTERCHANGE PROTEIN DSBE"/>
    <property type="match status" value="1"/>
</dbReference>
<feature type="chain" id="PRO_5047525692" evidence="1">
    <location>
        <begin position="20"/>
        <end position="454"/>
    </location>
</feature>
<accession>A0ABS1R384</accession>
<reference evidence="3 4" key="1">
    <citation type="submission" date="2021-01" db="EMBL/GenBank/DDBJ databases">
        <title>C459-1 draft genome sequence.</title>
        <authorList>
            <person name="Zhang X.-F."/>
        </authorList>
    </citation>
    <scope>NUCLEOTIDE SEQUENCE [LARGE SCALE GENOMIC DNA]</scope>
    <source>
        <strain evidence="4">C459-1</strain>
    </source>
</reference>
<gene>
    <name evidence="3" type="ORF">JKG61_07985</name>
</gene>
<comment type="caution">
    <text evidence="3">The sequence shown here is derived from an EMBL/GenBank/DDBJ whole genome shotgun (WGS) entry which is preliminary data.</text>
</comment>
<evidence type="ECO:0000259" key="2">
    <source>
        <dbReference type="PROSITE" id="PS51352"/>
    </source>
</evidence>
<sequence length="454" mass="52883">MKMIFIVLVLFLLWNKTNAQYQALQIGEKMPDFEFKIQNYKTPTARISDFKGKLVFFDFWSTYCSSCIAGFPKMEKLQEEFGDQIIIILVNMRETQEEVDKRLKARKSIAPELKRMPSIIGEEAFAQLFPHYYAGNYVWIDPQGILRLNTAVTKNIHAKKIQEVLDGKEISFLTINKQYGLTDNEPSLLNIINTADPKNADSYSILSPVNLDYYPGGGQLVDQKDSISNTIRNTYINRGFANLYNYALQESLDKEWESKIFGPTNTRHHLDRFRFLVKDTTLYDNLYLLPKNKHTDEYVTRSQYCYEQVLPQNVTKEEAQRYMKEDLDRYFGIRYGCKVTVEKVEIPCYYLTSLTNPIKLSEDEIKTKLKALNFNEFGSTMDYNSLVSSYFYTIGESPYVFLGLGVPKEFTAIIPKWDQWKKNSTFQDLQQVLGLYNLKLVKGTKRINMIVVRD</sequence>
<feature type="domain" description="Thioredoxin" evidence="2">
    <location>
        <begin position="24"/>
        <end position="170"/>
    </location>
</feature>
<dbReference type="Gene3D" id="3.40.30.10">
    <property type="entry name" value="Glutaredoxin"/>
    <property type="match status" value="1"/>
</dbReference>
<organism evidence="3 4">
    <name type="scientific">Sphingobacterium faecale</name>
    <dbReference type="NCBI Taxonomy" id="2803775"/>
    <lineage>
        <taxon>Bacteria</taxon>
        <taxon>Pseudomonadati</taxon>
        <taxon>Bacteroidota</taxon>
        <taxon>Sphingobacteriia</taxon>
        <taxon>Sphingobacteriales</taxon>
        <taxon>Sphingobacteriaceae</taxon>
        <taxon>Sphingobacterium</taxon>
    </lineage>
</organism>
<dbReference type="InterPro" id="IPR013766">
    <property type="entry name" value="Thioredoxin_domain"/>
</dbReference>
<dbReference type="Proteomes" id="UP000625283">
    <property type="component" value="Unassembled WGS sequence"/>
</dbReference>
<dbReference type="InterPro" id="IPR036249">
    <property type="entry name" value="Thioredoxin-like_sf"/>
</dbReference>
<evidence type="ECO:0000313" key="4">
    <source>
        <dbReference type="Proteomes" id="UP000625283"/>
    </source>
</evidence>
<dbReference type="PROSITE" id="PS51352">
    <property type="entry name" value="THIOREDOXIN_2"/>
    <property type="match status" value="1"/>
</dbReference>
<protein>
    <submittedName>
        <fullName evidence="3">Redoxin domain-containing protein</fullName>
    </submittedName>
</protein>
<dbReference type="CDD" id="cd02966">
    <property type="entry name" value="TlpA_like_family"/>
    <property type="match status" value="1"/>
</dbReference>
<dbReference type="RefSeq" id="WP_202102434.1">
    <property type="nucleotide sequence ID" value="NZ_JAERTY010000003.1"/>
</dbReference>
<name>A0ABS1R384_9SPHI</name>
<dbReference type="PANTHER" id="PTHR42852:SF13">
    <property type="entry name" value="PROTEIN DIPZ"/>
    <property type="match status" value="1"/>
</dbReference>